<keyword evidence="1" id="KW-0812">Transmembrane</keyword>
<keyword evidence="2" id="KW-0732">Signal</keyword>
<evidence type="ECO:0000256" key="2">
    <source>
        <dbReference type="SAM" id="SignalP"/>
    </source>
</evidence>
<feature type="chain" id="PRO_5035859273" description="Major sperm protein" evidence="2">
    <location>
        <begin position="26"/>
        <end position="218"/>
    </location>
</feature>
<evidence type="ECO:0000313" key="4">
    <source>
        <dbReference type="Proteomes" id="UP000005237"/>
    </source>
</evidence>
<name>A0A8R1DLG8_CAEJA</name>
<keyword evidence="1" id="KW-1133">Transmembrane helix</keyword>
<organism evidence="3 4">
    <name type="scientific">Caenorhabditis japonica</name>
    <dbReference type="NCBI Taxonomy" id="281687"/>
    <lineage>
        <taxon>Eukaryota</taxon>
        <taxon>Metazoa</taxon>
        <taxon>Ecdysozoa</taxon>
        <taxon>Nematoda</taxon>
        <taxon>Chromadorea</taxon>
        <taxon>Rhabditida</taxon>
        <taxon>Rhabditina</taxon>
        <taxon>Rhabditomorpha</taxon>
        <taxon>Rhabditoidea</taxon>
        <taxon>Rhabditidae</taxon>
        <taxon>Peloderinae</taxon>
        <taxon>Caenorhabditis</taxon>
    </lineage>
</organism>
<keyword evidence="1" id="KW-0472">Membrane</keyword>
<evidence type="ECO:0000313" key="3">
    <source>
        <dbReference type="EnsemblMetazoa" id="CJA06136.1"/>
    </source>
</evidence>
<keyword evidence="4" id="KW-1185">Reference proteome</keyword>
<dbReference type="PROSITE" id="PS51257">
    <property type="entry name" value="PROKAR_LIPOPROTEIN"/>
    <property type="match status" value="1"/>
</dbReference>
<proteinExistence type="predicted"/>
<dbReference type="Proteomes" id="UP000005237">
    <property type="component" value="Unassembled WGS sequence"/>
</dbReference>
<protein>
    <recommendedName>
        <fullName evidence="5">Major sperm protein</fullName>
    </recommendedName>
</protein>
<feature type="transmembrane region" description="Helical" evidence="1">
    <location>
        <begin position="195"/>
        <end position="217"/>
    </location>
</feature>
<reference evidence="4" key="1">
    <citation type="submission" date="2010-08" db="EMBL/GenBank/DDBJ databases">
        <authorList>
            <consortium name="Caenorhabditis japonica Sequencing Consortium"/>
            <person name="Wilson R.K."/>
        </authorList>
    </citation>
    <scope>NUCLEOTIDE SEQUENCE [LARGE SCALE GENOMIC DNA]</scope>
    <source>
        <strain evidence="4">DF5081</strain>
    </source>
</reference>
<dbReference type="EnsemblMetazoa" id="CJA06136.1">
    <property type="protein sequence ID" value="CJA06136.1"/>
    <property type="gene ID" value="WBGene00125340"/>
</dbReference>
<feature type="signal peptide" evidence="2">
    <location>
        <begin position="1"/>
        <end position="25"/>
    </location>
</feature>
<evidence type="ECO:0008006" key="5">
    <source>
        <dbReference type="Google" id="ProtNLM"/>
    </source>
</evidence>
<evidence type="ECO:0000256" key="1">
    <source>
        <dbReference type="SAM" id="Phobius"/>
    </source>
</evidence>
<reference evidence="3" key="2">
    <citation type="submission" date="2022-06" db="UniProtKB">
        <authorList>
            <consortium name="EnsemblMetazoa"/>
        </authorList>
    </citation>
    <scope>IDENTIFICATION</scope>
    <source>
        <strain evidence="3">DF5081</strain>
    </source>
</reference>
<accession>A0A8R1DLG8</accession>
<dbReference type="AlphaFoldDB" id="A0A8R1DLG8"/>
<sequence length="218" mass="24355">MPPAIRVAYFYVTFTLACFVSNISTQNAQTPAISNQSSNVLVEKNATTRTVLTMIASSSFVSVMNMRNASKQSAGSANIRAMFSIVPHDVCLAKRLHCDDSITQFQIVNQTADNFYVESVLTSNEDLNTICTPKEKHDHISFIFYPGHAVFPEGTQTFKSYQVWYKCGLFEPEDYGKKSAEGRGILRSISKMLKCLGYMVMTIAILAVIVQLCRLSYR</sequence>